<sequence length="137" mass="16313">MSRSSLYKFMKQINFRYLKRNRKSVMIERDDIVRWRVDYLTSIKKFRSEGRPTYYLDETWLNEDHTKEKDVKELLIEALNNVTKVNWKKCVEHVIKEEEKMSTLDGIIDDLIEPLIISVNNNMESDADTTDTDSSTN</sequence>
<organism evidence="1 2">
    <name type="scientific">Exocentrus adspersus</name>
    <dbReference type="NCBI Taxonomy" id="1586481"/>
    <lineage>
        <taxon>Eukaryota</taxon>
        <taxon>Metazoa</taxon>
        <taxon>Ecdysozoa</taxon>
        <taxon>Arthropoda</taxon>
        <taxon>Hexapoda</taxon>
        <taxon>Insecta</taxon>
        <taxon>Pterygota</taxon>
        <taxon>Neoptera</taxon>
        <taxon>Endopterygota</taxon>
        <taxon>Coleoptera</taxon>
        <taxon>Polyphaga</taxon>
        <taxon>Cucujiformia</taxon>
        <taxon>Chrysomeloidea</taxon>
        <taxon>Cerambycidae</taxon>
        <taxon>Lamiinae</taxon>
        <taxon>Acanthocinini</taxon>
        <taxon>Exocentrus</taxon>
    </lineage>
</organism>
<accession>A0AAV8VH88</accession>
<reference evidence="1 2" key="1">
    <citation type="journal article" date="2023" name="Insect Mol. Biol.">
        <title>Genome sequencing provides insights into the evolution of gene families encoding plant cell wall-degrading enzymes in longhorned beetles.</title>
        <authorList>
            <person name="Shin N.R."/>
            <person name="Okamura Y."/>
            <person name="Kirsch R."/>
            <person name="Pauchet Y."/>
        </authorList>
    </citation>
    <scope>NUCLEOTIDE SEQUENCE [LARGE SCALE GENOMIC DNA]</scope>
    <source>
        <strain evidence="1">EAD_L_NR</strain>
    </source>
</reference>
<dbReference type="EMBL" id="JANEYG010000091">
    <property type="protein sequence ID" value="KAJ8913583.1"/>
    <property type="molecule type" value="Genomic_DNA"/>
</dbReference>
<keyword evidence="2" id="KW-1185">Reference proteome</keyword>
<evidence type="ECO:0000313" key="2">
    <source>
        <dbReference type="Proteomes" id="UP001159042"/>
    </source>
</evidence>
<proteinExistence type="predicted"/>
<name>A0AAV8VH88_9CUCU</name>
<dbReference type="AlphaFoldDB" id="A0AAV8VH88"/>
<gene>
    <name evidence="1" type="ORF">NQ315_013990</name>
</gene>
<dbReference type="PANTHER" id="PTHR33939">
    <property type="entry name" value="PROTEIN CBG22215"/>
    <property type="match status" value="1"/>
</dbReference>
<evidence type="ECO:0000313" key="1">
    <source>
        <dbReference type="EMBL" id="KAJ8913583.1"/>
    </source>
</evidence>
<dbReference type="Proteomes" id="UP001159042">
    <property type="component" value="Unassembled WGS sequence"/>
</dbReference>
<dbReference type="PANTHER" id="PTHR33939:SF1">
    <property type="entry name" value="DUF4371 DOMAIN-CONTAINING PROTEIN"/>
    <property type="match status" value="1"/>
</dbReference>
<comment type="caution">
    <text evidence="1">The sequence shown here is derived from an EMBL/GenBank/DDBJ whole genome shotgun (WGS) entry which is preliminary data.</text>
</comment>
<protein>
    <submittedName>
        <fullName evidence="1">Uncharacterized protein</fullName>
    </submittedName>
</protein>